<dbReference type="Pfam" id="PF07727">
    <property type="entry name" value="RVT_2"/>
    <property type="match status" value="1"/>
</dbReference>
<evidence type="ECO:0000256" key="1">
    <source>
        <dbReference type="SAM" id="MobiDB-lite"/>
    </source>
</evidence>
<protein>
    <recommendedName>
        <fullName evidence="2">Reverse transcriptase Ty1/copia-type domain-containing protein</fullName>
    </recommendedName>
</protein>
<dbReference type="EMBL" id="JAUESC010000383">
    <property type="protein sequence ID" value="KAK0583900.1"/>
    <property type="molecule type" value="Genomic_DNA"/>
</dbReference>
<organism evidence="3 4">
    <name type="scientific">Acer saccharum</name>
    <name type="common">Sugar maple</name>
    <dbReference type="NCBI Taxonomy" id="4024"/>
    <lineage>
        <taxon>Eukaryota</taxon>
        <taxon>Viridiplantae</taxon>
        <taxon>Streptophyta</taxon>
        <taxon>Embryophyta</taxon>
        <taxon>Tracheophyta</taxon>
        <taxon>Spermatophyta</taxon>
        <taxon>Magnoliopsida</taxon>
        <taxon>eudicotyledons</taxon>
        <taxon>Gunneridae</taxon>
        <taxon>Pentapetalae</taxon>
        <taxon>rosids</taxon>
        <taxon>malvids</taxon>
        <taxon>Sapindales</taxon>
        <taxon>Sapindaceae</taxon>
        <taxon>Hippocastanoideae</taxon>
        <taxon>Acereae</taxon>
        <taxon>Acer</taxon>
    </lineage>
</organism>
<dbReference type="AlphaFoldDB" id="A0AA39VKF5"/>
<reference evidence="3" key="1">
    <citation type="journal article" date="2022" name="Plant J.">
        <title>Strategies of tolerance reflected in two North American maple genomes.</title>
        <authorList>
            <person name="McEvoy S.L."/>
            <person name="Sezen U.U."/>
            <person name="Trouern-Trend A."/>
            <person name="McMahon S.M."/>
            <person name="Schaberg P.G."/>
            <person name="Yang J."/>
            <person name="Wegrzyn J.L."/>
            <person name="Swenson N.G."/>
        </authorList>
    </citation>
    <scope>NUCLEOTIDE SEQUENCE</scope>
    <source>
        <strain evidence="3">NS2018</strain>
    </source>
</reference>
<dbReference type="InterPro" id="IPR013103">
    <property type="entry name" value="RVT_2"/>
</dbReference>
<reference evidence="3" key="2">
    <citation type="submission" date="2023-06" db="EMBL/GenBank/DDBJ databases">
        <authorList>
            <person name="Swenson N.G."/>
            <person name="Wegrzyn J.L."/>
            <person name="Mcevoy S.L."/>
        </authorList>
    </citation>
    <scope>NUCLEOTIDE SEQUENCE</scope>
    <source>
        <strain evidence="3">NS2018</strain>
        <tissue evidence="3">Leaf</tissue>
    </source>
</reference>
<proteinExistence type="predicted"/>
<feature type="domain" description="Reverse transcriptase Ty1/copia-type" evidence="2">
    <location>
        <begin position="141"/>
        <end position="197"/>
    </location>
</feature>
<evidence type="ECO:0000313" key="3">
    <source>
        <dbReference type="EMBL" id="KAK0583900.1"/>
    </source>
</evidence>
<feature type="region of interest" description="Disordered" evidence="1">
    <location>
        <begin position="1"/>
        <end position="54"/>
    </location>
</feature>
<gene>
    <name evidence="3" type="ORF">LWI29_004754</name>
</gene>
<sequence>MPCKDIDLPTESITDPSKDTAHHIHVEVGSPPPSQVSVQLDPGQDQEATHSDGMHQVEEDQIQPEDTIDPLADYELVRDRVRRDVIPNSKYSNADFISFALCTGLNIDNTEPRTFDEAVSSIDKARWLNAMRDEMDSLAKNNTWSLVKKPEKQKIIACKWIFKIKDRDGQNEPPRYKARLVAKGFTQREGIDYNEIFFSCSQI</sequence>
<comment type="caution">
    <text evidence="3">The sequence shown here is derived from an EMBL/GenBank/DDBJ whole genome shotgun (WGS) entry which is preliminary data.</text>
</comment>
<evidence type="ECO:0000313" key="4">
    <source>
        <dbReference type="Proteomes" id="UP001168877"/>
    </source>
</evidence>
<dbReference type="Proteomes" id="UP001168877">
    <property type="component" value="Unassembled WGS sequence"/>
</dbReference>
<evidence type="ECO:0000259" key="2">
    <source>
        <dbReference type="Pfam" id="PF07727"/>
    </source>
</evidence>
<name>A0AA39VKF5_ACESA</name>
<keyword evidence="4" id="KW-1185">Reference proteome</keyword>
<feature type="compositionally biased region" description="Basic and acidic residues" evidence="1">
    <location>
        <begin position="16"/>
        <end position="26"/>
    </location>
</feature>
<accession>A0AA39VKF5</accession>